<evidence type="ECO:0000313" key="6">
    <source>
        <dbReference type="Proteomes" id="UP001174677"/>
    </source>
</evidence>
<dbReference type="EMBL" id="JARPOI010000018">
    <property type="protein sequence ID" value="KAJ9135721.1"/>
    <property type="molecule type" value="Genomic_DNA"/>
</dbReference>
<dbReference type="SMART" id="SM00054">
    <property type="entry name" value="EFh"/>
    <property type="match status" value="2"/>
</dbReference>
<evidence type="ECO:0000259" key="4">
    <source>
        <dbReference type="PROSITE" id="PS50222"/>
    </source>
</evidence>
<dbReference type="PROSITE" id="PS00018">
    <property type="entry name" value="EF_HAND_1"/>
    <property type="match status" value="1"/>
</dbReference>
<organism evidence="5 6">
    <name type="scientific">Hevea brasiliensis</name>
    <name type="common">Para rubber tree</name>
    <name type="synonym">Siphonia brasiliensis</name>
    <dbReference type="NCBI Taxonomy" id="3981"/>
    <lineage>
        <taxon>Eukaryota</taxon>
        <taxon>Viridiplantae</taxon>
        <taxon>Streptophyta</taxon>
        <taxon>Embryophyta</taxon>
        <taxon>Tracheophyta</taxon>
        <taxon>Spermatophyta</taxon>
        <taxon>Magnoliopsida</taxon>
        <taxon>eudicotyledons</taxon>
        <taxon>Gunneridae</taxon>
        <taxon>Pentapetalae</taxon>
        <taxon>rosids</taxon>
        <taxon>fabids</taxon>
        <taxon>Malpighiales</taxon>
        <taxon>Euphorbiaceae</taxon>
        <taxon>Crotonoideae</taxon>
        <taxon>Micrandreae</taxon>
        <taxon>Hevea</taxon>
    </lineage>
</organism>
<dbReference type="Proteomes" id="UP001174677">
    <property type="component" value="Chromosome 18"/>
</dbReference>
<dbReference type="CDD" id="cd00051">
    <property type="entry name" value="EFh"/>
    <property type="match status" value="2"/>
</dbReference>
<comment type="caution">
    <text evidence="5">The sequence shown here is derived from an EMBL/GenBank/DDBJ whole genome shotgun (WGS) entry which is preliminary data.</text>
</comment>
<protein>
    <recommendedName>
        <fullName evidence="4">EF-hand domain-containing protein</fullName>
    </recommendedName>
</protein>
<keyword evidence="3" id="KW-0106">Calcium</keyword>
<keyword evidence="6" id="KW-1185">Reference proteome</keyword>
<evidence type="ECO:0000256" key="1">
    <source>
        <dbReference type="ARBA" id="ARBA00022723"/>
    </source>
</evidence>
<proteinExistence type="predicted"/>
<evidence type="ECO:0000313" key="5">
    <source>
        <dbReference type="EMBL" id="KAJ9135721.1"/>
    </source>
</evidence>
<dbReference type="SUPFAM" id="SSF47473">
    <property type="entry name" value="EF-hand"/>
    <property type="match status" value="1"/>
</dbReference>
<keyword evidence="2" id="KW-0677">Repeat</keyword>
<dbReference type="PROSITE" id="PS50222">
    <property type="entry name" value="EF_HAND_2"/>
    <property type="match status" value="2"/>
</dbReference>
<feature type="domain" description="EF-hand" evidence="4">
    <location>
        <begin position="38"/>
        <end position="73"/>
    </location>
</feature>
<dbReference type="PANTHER" id="PTHR10891">
    <property type="entry name" value="EF-HAND CALCIUM-BINDING DOMAIN CONTAINING PROTEIN"/>
    <property type="match status" value="1"/>
</dbReference>
<name>A0ABQ9KFW4_HEVBR</name>
<dbReference type="InterPro" id="IPR039647">
    <property type="entry name" value="EF_hand_pair_protein_CML-like"/>
</dbReference>
<keyword evidence="1" id="KW-0479">Metal-binding</keyword>
<evidence type="ECO:0000256" key="3">
    <source>
        <dbReference type="ARBA" id="ARBA00022837"/>
    </source>
</evidence>
<gene>
    <name evidence="5" type="ORF">P3X46_032873</name>
</gene>
<dbReference type="Pfam" id="PF13499">
    <property type="entry name" value="EF-hand_7"/>
    <property type="match status" value="1"/>
</dbReference>
<evidence type="ECO:0000256" key="2">
    <source>
        <dbReference type="ARBA" id="ARBA00022737"/>
    </source>
</evidence>
<dbReference type="InterPro" id="IPR002048">
    <property type="entry name" value="EF_hand_dom"/>
</dbReference>
<dbReference type="InterPro" id="IPR011992">
    <property type="entry name" value="EF-hand-dom_pair"/>
</dbReference>
<reference evidence="5 6" key="1">
    <citation type="journal article" date="2023" name="Plant Biotechnol. J.">
        <title>Chromosome-level wild Hevea brasiliensis genome provides new tools for genomic-assisted breeding and valuable loci to elevate rubber yield.</title>
        <authorList>
            <person name="Cheng H."/>
            <person name="Song X."/>
            <person name="Hu Y."/>
            <person name="Wu T."/>
            <person name="Yang Q."/>
            <person name="An Z."/>
            <person name="Feng S."/>
            <person name="Deng Z."/>
            <person name="Wu W."/>
            <person name="Zeng X."/>
            <person name="Tu M."/>
            <person name="Wang X."/>
            <person name="Huang H."/>
        </authorList>
    </citation>
    <scope>NUCLEOTIDE SEQUENCE [LARGE SCALE GENOMIC DNA]</scope>
    <source>
        <strain evidence="5">MT/VB/25A 57/8</strain>
    </source>
</reference>
<dbReference type="InterPro" id="IPR018247">
    <property type="entry name" value="EF_Hand_1_Ca_BS"/>
</dbReference>
<accession>A0ABQ9KFW4</accession>
<feature type="domain" description="EF-hand" evidence="4">
    <location>
        <begin position="74"/>
        <end position="109"/>
    </location>
</feature>
<dbReference type="Gene3D" id="1.10.238.10">
    <property type="entry name" value="EF-hand"/>
    <property type="match status" value="2"/>
</dbReference>
<sequence length="177" mass="19341">MGFKALFHLKKSKKSEYSSVDSITAPLTGLRFFLQTKSQLEELEQVFKKFNVNGDGKISSSELGSIMSSLGHQANKEELHKMITEFDADGDGFIDFQEFTELNTQGVDTDELHKVMGSLGEPYSIAECRKMISGVDSDGDGMMTVGVSCDSSNGLDESKVVATALEVVLRCVSFLMS</sequence>